<protein>
    <submittedName>
        <fullName evidence="2">Uncharacterized protein</fullName>
    </submittedName>
</protein>
<sequence>MPTSSHRLAALERKAIRRSQFSTLSRAIYNINKQFRRFDDRPPSSQSSHSSKKSPNDLSIGALFNNFKANKRYEKFSWAAPFEMPKMSNSVRSYLKPSLTPIGLDIMAKKYEIIEGEAKLLAPKRGSASLSKLVPPNSQSFNKLLKRRITLMDGNPARLNASTFQLVAERILQEIEQHEERLAKARMEKGPLVRFRSAQDLSFRPDFQPPQLPDSPQHDLHSSTARLAASCPKIHLLLPSARLPPPPHLDMPQLYLLAERLLADRPLTRQLRHETSASGSPSRSADTSSPTSQVVVDAGPSPALESAPNAAELSRSELLESEEELAVPEPITLGHPFAGLTPTDPKPVRLELRFRQPDIRDFELPAGLYAGEVSAGQGPICQRILPRVQLPSALLTDSSTT</sequence>
<evidence type="ECO:0000256" key="1">
    <source>
        <dbReference type="SAM" id="MobiDB-lite"/>
    </source>
</evidence>
<name>A0A448XCQ0_9PLAT</name>
<comment type="caution">
    <text evidence="2">The sequence shown here is derived from an EMBL/GenBank/DDBJ whole genome shotgun (WGS) entry which is preliminary data.</text>
</comment>
<feature type="region of interest" description="Disordered" evidence="1">
    <location>
        <begin position="272"/>
        <end position="309"/>
    </location>
</feature>
<gene>
    <name evidence="2" type="ORF">PXEA_LOCUS26955</name>
</gene>
<evidence type="ECO:0000313" key="3">
    <source>
        <dbReference type="Proteomes" id="UP000784294"/>
    </source>
</evidence>
<proteinExistence type="predicted"/>
<dbReference type="EMBL" id="CAAALY010245908">
    <property type="protein sequence ID" value="VEL33515.1"/>
    <property type="molecule type" value="Genomic_DNA"/>
</dbReference>
<feature type="compositionally biased region" description="Polar residues" evidence="1">
    <location>
        <begin position="276"/>
        <end position="294"/>
    </location>
</feature>
<reference evidence="2" key="1">
    <citation type="submission" date="2018-11" db="EMBL/GenBank/DDBJ databases">
        <authorList>
            <consortium name="Pathogen Informatics"/>
        </authorList>
    </citation>
    <scope>NUCLEOTIDE SEQUENCE</scope>
</reference>
<organism evidence="2 3">
    <name type="scientific">Protopolystoma xenopodis</name>
    <dbReference type="NCBI Taxonomy" id="117903"/>
    <lineage>
        <taxon>Eukaryota</taxon>
        <taxon>Metazoa</taxon>
        <taxon>Spiralia</taxon>
        <taxon>Lophotrochozoa</taxon>
        <taxon>Platyhelminthes</taxon>
        <taxon>Monogenea</taxon>
        <taxon>Polyopisthocotylea</taxon>
        <taxon>Polystomatidea</taxon>
        <taxon>Polystomatidae</taxon>
        <taxon>Protopolystoma</taxon>
    </lineage>
</organism>
<feature type="region of interest" description="Disordered" evidence="1">
    <location>
        <begin position="203"/>
        <end position="224"/>
    </location>
</feature>
<keyword evidence="3" id="KW-1185">Reference proteome</keyword>
<dbReference type="Proteomes" id="UP000784294">
    <property type="component" value="Unassembled WGS sequence"/>
</dbReference>
<evidence type="ECO:0000313" key="2">
    <source>
        <dbReference type="EMBL" id="VEL33515.1"/>
    </source>
</evidence>
<dbReference type="AlphaFoldDB" id="A0A448XCQ0"/>
<accession>A0A448XCQ0</accession>
<feature type="region of interest" description="Disordered" evidence="1">
    <location>
        <begin position="37"/>
        <end position="57"/>
    </location>
</feature>